<dbReference type="CDD" id="cd16963">
    <property type="entry name" value="CCE1"/>
    <property type="match status" value="1"/>
</dbReference>
<dbReference type="InterPro" id="IPR012337">
    <property type="entry name" value="RNaseH-like_sf"/>
</dbReference>
<evidence type="ECO:0000313" key="3">
    <source>
        <dbReference type="Proteomes" id="UP001150941"/>
    </source>
</evidence>
<dbReference type="PROSITE" id="PS50800">
    <property type="entry name" value="SAP"/>
    <property type="match status" value="1"/>
</dbReference>
<dbReference type="InterPro" id="IPR039197">
    <property type="entry name" value="Mrs1/Cce1"/>
</dbReference>
<dbReference type="PANTHER" id="PTHR28072">
    <property type="entry name" value="CRUCIFORM CUTTING ENDONUCLEASE 1, MITOCHONDRIAL-RELATED"/>
    <property type="match status" value="1"/>
</dbReference>
<dbReference type="EMBL" id="JAPQKS010000004">
    <property type="protein sequence ID" value="KAJ5232447.1"/>
    <property type="molecule type" value="Genomic_DNA"/>
</dbReference>
<dbReference type="Proteomes" id="UP001150941">
    <property type="component" value="Unassembled WGS sequence"/>
</dbReference>
<feature type="domain" description="SAP" evidence="1">
    <location>
        <begin position="19"/>
        <end position="53"/>
    </location>
</feature>
<dbReference type="OrthoDB" id="5552842at2759"/>
<reference evidence="2" key="1">
    <citation type="submission" date="2022-11" db="EMBL/GenBank/DDBJ databases">
        <authorList>
            <person name="Petersen C."/>
        </authorList>
    </citation>
    <scope>NUCLEOTIDE SEQUENCE</scope>
    <source>
        <strain evidence="2">IBT 19713</strain>
    </source>
</reference>
<proteinExistence type="predicted"/>
<dbReference type="Pfam" id="PF02037">
    <property type="entry name" value="SAP"/>
    <property type="match status" value="1"/>
</dbReference>
<dbReference type="InterPro" id="IPR036397">
    <property type="entry name" value="RNaseH_sf"/>
</dbReference>
<dbReference type="GO" id="GO:0005739">
    <property type="term" value="C:mitochondrion"/>
    <property type="evidence" value="ECO:0007669"/>
    <property type="project" value="TreeGrafter"/>
</dbReference>
<evidence type="ECO:0000259" key="1">
    <source>
        <dbReference type="PROSITE" id="PS50800"/>
    </source>
</evidence>
<dbReference type="GO" id="GO:0004520">
    <property type="term" value="F:DNA endonuclease activity"/>
    <property type="evidence" value="ECO:0007669"/>
    <property type="project" value="TreeGrafter"/>
</dbReference>
<organism evidence="2 3">
    <name type="scientific">Penicillium chermesinum</name>
    <dbReference type="NCBI Taxonomy" id="63820"/>
    <lineage>
        <taxon>Eukaryota</taxon>
        <taxon>Fungi</taxon>
        <taxon>Dikarya</taxon>
        <taxon>Ascomycota</taxon>
        <taxon>Pezizomycotina</taxon>
        <taxon>Eurotiomycetes</taxon>
        <taxon>Eurotiomycetidae</taxon>
        <taxon>Eurotiales</taxon>
        <taxon>Aspergillaceae</taxon>
        <taxon>Penicillium</taxon>
    </lineage>
</organism>
<dbReference type="InterPro" id="IPR015242">
    <property type="entry name" value="Ydc2_cat"/>
</dbReference>
<dbReference type="AlphaFoldDB" id="A0A9W9TN62"/>
<dbReference type="GO" id="GO:0000402">
    <property type="term" value="F:crossed form four-way junction DNA binding"/>
    <property type="evidence" value="ECO:0007669"/>
    <property type="project" value="TreeGrafter"/>
</dbReference>
<dbReference type="GO" id="GO:0000403">
    <property type="term" value="F:Y-form DNA binding"/>
    <property type="evidence" value="ECO:0007669"/>
    <property type="project" value="TreeGrafter"/>
</dbReference>
<dbReference type="InterPro" id="IPR003034">
    <property type="entry name" value="SAP_dom"/>
</dbReference>
<accession>A0A9W9TN62</accession>
<sequence>MRVTHAFRLPPTPSSLQWLAPLKSAQLQHVARATGIQSSGTKAALLERIQAGLANRAPPRNPGPDTHRSRDDWSILSIDMGIQNLAFAHLRVPNPRASHHGDGFRDSALPELTAWRRLAVSEISSLDLVTETDPASAIPLFAALSHAPERKSADAFSPDIYAVNAYTLITTLLANYKPTHVLIERQRFRSSGGSAVQEWTLRVGVFEGMLYAILHALRQERGGDLTGVQVHGIEPKRVARYWTEIDGVGVSDPDQSEKRKVSAREVKKAKIDLVGRWLTSSLHLKENNESVSSPETDFETMPVMNSDRVGQRKLSLGPGSSVELLANAYVQKWQKQNGKKKRSSAAAKASDIGKLDDLADCLLQGVTWVEWQVMREKLAREGYEALDRLA</sequence>
<dbReference type="PANTHER" id="PTHR28072:SF1">
    <property type="entry name" value="CRUCIFORM CUTTING ENDONUCLEASE 1, MITOCHONDRIAL-RELATED"/>
    <property type="match status" value="1"/>
</dbReference>
<protein>
    <recommendedName>
        <fullName evidence="1">SAP domain-containing protein</fullName>
    </recommendedName>
</protein>
<dbReference type="Pfam" id="PF09159">
    <property type="entry name" value="Ydc2-catalyt"/>
    <property type="match status" value="1"/>
</dbReference>
<dbReference type="RefSeq" id="XP_058330440.1">
    <property type="nucleotide sequence ID" value="XM_058474700.1"/>
</dbReference>
<comment type="caution">
    <text evidence="2">The sequence shown here is derived from an EMBL/GenBank/DDBJ whole genome shotgun (WGS) entry which is preliminary data.</text>
</comment>
<evidence type="ECO:0000313" key="2">
    <source>
        <dbReference type="EMBL" id="KAJ5232447.1"/>
    </source>
</evidence>
<dbReference type="Gene3D" id="3.30.420.10">
    <property type="entry name" value="Ribonuclease H-like superfamily/Ribonuclease H"/>
    <property type="match status" value="1"/>
</dbReference>
<reference evidence="2" key="2">
    <citation type="journal article" date="2023" name="IMA Fungus">
        <title>Comparative genomic study of the Penicillium genus elucidates a diverse pangenome and 15 lateral gene transfer events.</title>
        <authorList>
            <person name="Petersen C."/>
            <person name="Sorensen T."/>
            <person name="Nielsen M.R."/>
            <person name="Sondergaard T.E."/>
            <person name="Sorensen J.L."/>
            <person name="Fitzpatrick D.A."/>
            <person name="Frisvad J.C."/>
            <person name="Nielsen K.L."/>
        </authorList>
    </citation>
    <scope>NUCLEOTIDE SEQUENCE</scope>
    <source>
        <strain evidence="2">IBT 19713</strain>
    </source>
</reference>
<keyword evidence="3" id="KW-1185">Reference proteome</keyword>
<name>A0A9W9TN62_9EURO</name>
<dbReference type="SUPFAM" id="SSF53098">
    <property type="entry name" value="Ribonuclease H-like"/>
    <property type="match status" value="1"/>
</dbReference>
<dbReference type="GeneID" id="83202003"/>
<gene>
    <name evidence="2" type="ORF">N7468_005403</name>
</gene>
<dbReference type="GO" id="GO:0070336">
    <property type="term" value="F:flap-structured DNA binding"/>
    <property type="evidence" value="ECO:0007669"/>
    <property type="project" value="TreeGrafter"/>
</dbReference>